<evidence type="ECO:0000256" key="5">
    <source>
        <dbReference type="ARBA" id="ARBA00022553"/>
    </source>
</evidence>
<evidence type="ECO:0000313" key="19">
    <source>
        <dbReference type="EMBL" id="CAB1452169.1"/>
    </source>
</evidence>
<dbReference type="GO" id="GO:0005524">
    <property type="term" value="F:ATP binding"/>
    <property type="evidence" value="ECO:0007669"/>
    <property type="project" value="UniProtKB-UniRule"/>
</dbReference>
<keyword evidence="9" id="KW-0418">Kinase</keyword>
<evidence type="ECO:0000313" key="20">
    <source>
        <dbReference type="Proteomes" id="UP001153269"/>
    </source>
</evidence>
<keyword evidence="17" id="KW-0812">Transmembrane</keyword>
<reference evidence="19" key="1">
    <citation type="submission" date="2020-03" db="EMBL/GenBank/DDBJ databases">
        <authorList>
            <person name="Weist P."/>
        </authorList>
    </citation>
    <scope>NUCLEOTIDE SEQUENCE</scope>
</reference>
<dbReference type="FunFam" id="3.30.200.20:FF:000003">
    <property type="entry name" value="Non-specific serine/threonine protein kinase"/>
    <property type="match status" value="1"/>
</dbReference>
<evidence type="ECO:0000256" key="2">
    <source>
        <dbReference type="ARBA" id="ARBA00006692"/>
    </source>
</evidence>
<evidence type="ECO:0000256" key="9">
    <source>
        <dbReference type="ARBA" id="ARBA00022777"/>
    </source>
</evidence>
<evidence type="ECO:0000256" key="1">
    <source>
        <dbReference type="ARBA" id="ARBA00001946"/>
    </source>
</evidence>
<organism evidence="19 20">
    <name type="scientific">Pleuronectes platessa</name>
    <name type="common">European plaice</name>
    <dbReference type="NCBI Taxonomy" id="8262"/>
    <lineage>
        <taxon>Eukaryota</taxon>
        <taxon>Metazoa</taxon>
        <taxon>Chordata</taxon>
        <taxon>Craniata</taxon>
        <taxon>Vertebrata</taxon>
        <taxon>Euteleostomi</taxon>
        <taxon>Actinopterygii</taxon>
        <taxon>Neopterygii</taxon>
        <taxon>Teleostei</taxon>
        <taxon>Neoteleostei</taxon>
        <taxon>Acanthomorphata</taxon>
        <taxon>Carangaria</taxon>
        <taxon>Pleuronectiformes</taxon>
        <taxon>Pleuronectoidei</taxon>
        <taxon>Pleuronectidae</taxon>
        <taxon>Pleuronectes</taxon>
    </lineage>
</organism>
<dbReference type="GO" id="GO:0005737">
    <property type="term" value="C:cytoplasm"/>
    <property type="evidence" value="ECO:0007669"/>
    <property type="project" value="TreeGrafter"/>
</dbReference>
<evidence type="ECO:0000256" key="16">
    <source>
        <dbReference type="PROSITE-ProRule" id="PRU10141"/>
    </source>
</evidence>
<keyword evidence="7" id="KW-0479">Metal-binding</keyword>
<comment type="catalytic activity">
    <reaction evidence="13">
        <text>L-seryl-[protein] + ATP = O-phospho-L-seryl-[protein] + ADP + H(+)</text>
        <dbReference type="Rhea" id="RHEA:17989"/>
        <dbReference type="Rhea" id="RHEA-COMP:9863"/>
        <dbReference type="Rhea" id="RHEA-COMP:11604"/>
        <dbReference type="ChEBI" id="CHEBI:15378"/>
        <dbReference type="ChEBI" id="CHEBI:29999"/>
        <dbReference type="ChEBI" id="CHEBI:30616"/>
        <dbReference type="ChEBI" id="CHEBI:83421"/>
        <dbReference type="ChEBI" id="CHEBI:456216"/>
        <dbReference type="EC" id="2.7.11.1"/>
    </reaction>
</comment>
<evidence type="ECO:0000256" key="7">
    <source>
        <dbReference type="ARBA" id="ARBA00022723"/>
    </source>
</evidence>
<evidence type="ECO:0000256" key="13">
    <source>
        <dbReference type="ARBA" id="ARBA00048679"/>
    </source>
</evidence>
<dbReference type="GO" id="GO:0046872">
    <property type="term" value="F:metal ion binding"/>
    <property type="evidence" value="ECO:0007669"/>
    <property type="project" value="UniProtKB-KW"/>
</dbReference>
<dbReference type="SUPFAM" id="SSF56112">
    <property type="entry name" value="Protein kinase-like (PK-like)"/>
    <property type="match status" value="1"/>
</dbReference>
<dbReference type="GO" id="GO:0050321">
    <property type="term" value="F:tau-protein kinase activity"/>
    <property type="evidence" value="ECO:0007669"/>
    <property type="project" value="TreeGrafter"/>
</dbReference>
<dbReference type="PROSITE" id="PS00107">
    <property type="entry name" value="PROTEIN_KINASE_ATP"/>
    <property type="match status" value="1"/>
</dbReference>
<comment type="caution">
    <text evidence="19">The sequence shown here is derived from an EMBL/GenBank/DDBJ whole genome shotgun (WGS) entry which is preliminary data.</text>
</comment>
<evidence type="ECO:0000256" key="17">
    <source>
        <dbReference type="SAM" id="Phobius"/>
    </source>
</evidence>
<evidence type="ECO:0000256" key="14">
    <source>
        <dbReference type="ARBA" id="ARBA00069491"/>
    </source>
</evidence>
<keyword evidence="17" id="KW-1133">Transmembrane helix</keyword>
<dbReference type="Gene3D" id="1.10.510.10">
    <property type="entry name" value="Transferase(Phosphotransferase) domain 1"/>
    <property type="match status" value="1"/>
</dbReference>
<evidence type="ECO:0000256" key="15">
    <source>
        <dbReference type="ARBA" id="ARBA00080118"/>
    </source>
</evidence>
<dbReference type="InterPro" id="IPR008271">
    <property type="entry name" value="Ser/Thr_kinase_AS"/>
</dbReference>
<dbReference type="GO" id="GO:0035556">
    <property type="term" value="P:intracellular signal transduction"/>
    <property type="evidence" value="ECO:0007669"/>
    <property type="project" value="TreeGrafter"/>
</dbReference>
<dbReference type="AlphaFoldDB" id="A0A9N7VMB9"/>
<keyword evidence="17" id="KW-0472">Membrane</keyword>
<evidence type="ECO:0000256" key="6">
    <source>
        <dbReference type="ARBA" id="ARBA00022679"/>
    </source>
</evidence>
<keyword evidence="8 16" id="KW-0547">Nucleotide-binding</keyword>
<keyword evidence="11" id="KW-0460">Magnesium</keyword>
<keyword evidence="4" id="KW-0723">Serine/threonine-protein kinase</keyword>
<feature type="binding site" evidence="16">
    <location>
        <position position="201"/>
    </location>
    <ligand>
        <name>ATP</name>
        <dbReference type="ChEBI" id="CHEBI:30616"/>
    </ligand>
</feature>
<keyword evidence="20" id="KW-1185">Reference proteome</keyword>
<dbReference type="InterPro" id="IPR011009">
    <property type="entry name" value="Kinase-like_dom_sf"/>
</dbReference>
<feature type="domain" description="Protein kinase" evidence="18">
    <location>
        <begin position="172"/>
        <end position="423"/>
    </location>
</feature>
<proteinExistence type="inferred from homology"/>
<evidence type="ECO:0000256" key="4">
    <source>
        <dbReference type="ARBA" id="ARBA00022527"/>
    </source>
</evidence>
<name>A0A9N7VMB9_PLEPL</name>
<gene>
    <name evidence="19" type="ORF">PLEPLA_LOCUS39908</name>
</gene>
<evidence type="ECO:0000256" key="8">
    <source>
        <dbReference type="ARBA" id="ARBA00022741"/>
    </source>
</evidence>
<comment type="cofactor">
    <cofactor evidence="1">
        <name>Mg(2+)</name>
        <dbReference type="ChEBI" id="CHEBI:18420"/>
    </cofactor>
</comment>
<feature type="transmembrane region" description="Helical" evidence="17">
    <location>
        <begin position="349"/>
        <end position="369"/>
    </location>
</feature>
<feature type="transmembrane region" description="Helical" evidence="17">
    <location>
        <begin position="25"/>
        <end position="47"/>
    </location>
</feature>
<sequence length="536" mass="60305">MTASLSLCPGCGQRWTGVMGVVHQYLVVLALCLCLVSLSGSLCYCVFQSEGPRLQTCVLSFTVPVEFMKNISKPSDSAGIMYLQNRNNAINTERSRKNLKGKTWTHLKTPPPQEGILTLLPTKGDNRVEAKENMEEEQQATQRTAFGKAFYDLTHSERVMNDLTFGRRVGLYELRGQIGSGNFSEVRLGIHDLTRERVAVKVLDKVRLDRRSQTLFGSEISCMEKLAHPNIVRLYEVVETFRRLHLVMEYASGGELFSRISTRGRLSDLEGKLVFSQVLSAVKHMHDSNIVHRDLKAENVFYTNTCCIKVGDFGFSAFCCPSDVLHTFCGSPPYAAPELFKGRGYIGQYVDMWALGILLYFMMTATMPFKATNTRRLKSCILQGSYAIPSYVPESCQEVIKGLLRPVPVDRLTMAQIVSSDWMRGVEYPQAFPSYSSTPSHLAEPTRILSPDELHVKAALEDLGISRAHLLNSSVDLRSPVCGTYRIILHRIQKRRCVEAVGHNQPCIRESQNRLRWRVDSEGPLNEHHSVVCVIM</sequence>
<dbReference type="InterPro" id="IPR017441">
    <property type="entry name" value="Protein_kinase_ATP_BS"/>
</dbReference>
<protein>
    <recommendedName>
        <fullName evidence="14">Serine/threonine-protein kinase NIM1</fullName>
        <ecNumber evidence="3">2.7.11.1</ecNumber>
    </recommendedName>
    <alternativeName>
        <fullName evidence="15">NIM1 serine/threonine-protein kinase</fullName>
    </alternativeName>
</protein>
<keyword evidence="10 16" id="KW-0067">ATP-binding</keyword>
<dbReference type="EC" id="2.7.11.1" evidence="3"/>
<dbReference type="Proteomes" id="UP001153269">
    <property type="component" value="Unassembled WGS sequence"/>
</dbReference>
<dbReference type="PROSITE" id="PS00108">
    <property type="entry name" value="PROTEIN_KINASE_ST"/>
    <property type="match status" value="1"/>
</dbReference>
<dbReference type="PANTHER" id="PTHR24346:SF29">
    <property type="entry name" value="SERINE_THREONINE-PROTEIN KINASE NIM1-LIKE"/>
    <property type="match status" value="1"/>
</dbReference>
<keyword evidence="5" id="KW-0597">Phosphoprotein</keyword>
<dbReference type="FunFam" id="1.10.510.10:FF:000346">
    <property type="entry name" value="Serine/threonine-protein kinase NIM1"/>
    <property type="match status" value="1"/>
</dbReference>
<dbReference type="SMART" id="SM00220">
    <property type="entry name" value="S_TKc"/>
    <property type="match status" value="1"/>
</dbReference>
<evidence type="ECO:0000256" key="3">
    <source>
        <dbReference type="ARBA" id="ARBA00012513"/>
    </source>
</evidence>
<evidence type="ECO:0000256" key="12">
    <source>
        <dbReference type="ARBA" id="ARBA00047899"/>
    </source>
</evidence>
<accession>A0A9N7VMB9</accession>
<keyword evidence="6" id="KW-0808">Transferase</keyword>
<dbReference type="InterPro" id="IPR000719">
    <property type="entry name" value="Prot_kinase_dom"/>
</dbReference>
<dbReference type="PANTHER" id="PTHR24346">
    <property type="entry name" value="MAP/MICROTUBULE AFFINITY-REGULATING KINASE"/>
    <property type="match status" value="1"/>
</dbReference>
<evidence type="ECO:0000256" key="11">
    <source>
        <dbReference type="ARBA" id="ARBA00022842"/>
    </source>
</evidence>
<evidence type="ECO:0000256" key="10">
    <source>
        <dbReference type="ARBA" id="ARBA00022840"/>
    </source>
</evidence>
<evidence type="ECO:0000259" key="18">
    <source>
        <dbReference type="PROSITE" id="PS50011"/>
    </source>
</evidence>
<dbReference type="GO" id="GO:0000226">
    <property type="term" value="P:microtubule cytoskeleton organization"/>
    <property type="evidence" value="ECO:0007669"/>
    <property type="project" value="TreeGrafter"/>
</dbReference>
<comment type="catalytic activity">
    <reaction evidence="12">
        <text>L-threonyl-[protein] + ATP = O-phospho-L-threonyl-[protein] + ADP + H(+)</text>
        <dbReference type="Rhea" id="RHEA:46608"/>
        <dbReference type="Rhea" id="RHEA-COMP:11060"/>
        <dbReference type="Rhea" id="RHEA-COMP:11605"/>
        <dbReference type="ChEBI" id="CHEBI:15378"/>
        <dbReference type="ChEBI" id="CHEBI:30013"/>
        <dbReference type="ChEBI" id="CHEBI:30616"/>
        <dbReference type="ChEBI" id="CHEBI:61977"/>
        <dbReference type="ChEBI" id="CHEBI:456216"/>
        <dbReference type="EC" id="2.7.11.1"/>
    </reaction>
</comment>
<dbReference type="PROSITE" id="PS50011">
    <property type="entry name" value="PROTEIN_KINASE_DOM"/>
    <property type="match status" value="1"/>
</dbReference>
<comment type="similarity">
    <text evidence="2">Belongs to the protein kinase superfamily. CAMK Ser/Thr protein kinase family.</text>
</comment>
<dbReference type="EMBL" id="CADEAL010004119">
    <property type="protein sequence ID" value="CAB1452169.1"/>
    <property type="molecule type" value="Genomic_DNA"/>
</dbReference>
<dbReference type="Pfam" id="PF00069">
    <property type="entry name" value="Pkinase"/>
    <property type="match status" value="1"/>
</dbReference>